<dbReference type="Gene3D" id="2.40.10.120">
    <property type="match status" value="1"/>
</dbReference>
<dbReference type="InterPro" id="IPR018114">
    <property type="entry name" value="TRYPSIN_HIS"/>
</dbReference>
<dbReference type="Pfam" id="PF13365">
    <property type="entry name" value="Trypsin_2"/>
    <property type="match status" value="1"/>
</dbReference>
<dbReference type="KEGG" id="mbd:MEBOL_001584"/>
<dbReference type="InterPro" id="IPR001314">
    <property type="entry name" value="Peptidase_S1A"/>
</dbReference>
<protein>
    <recommendedName>
        <fullName evidence="3">Serine protease</fullName>
    </recommendedName>
</protein>
<evidence type="ECO:0008006" key="3">
    <source>
        <dbReference type="Google" id="ProtNLM"/>
    </source>
</evidence>
<sequence>MRHSRLAGVLALGMLAACSPTREEDPVSRMDAAREDSTQRDFRALRDATVTLYPGHCAGVVVADGRHALTAAHCIDGVPGERQPVLLRDGKLLGGEVKVVDTRRDMAVIRLDTVAPVHPLVVATTPPSPGTELLFAGRNDRPGEPQEVELRRLGRCPSLPSVPQALFTSLHGAKGDSGAPVVDRRLRVVGLVHGGAACSIAAPTAEVSPLLDMLVAEVARPDEQLGVGGAGNVGHP</sequence>
<evidence type="ECO:0000313" key="2">
    <source>
        <dbReference type="Proteomes" id="UP000217289"/>
    </source>
</evidence>
<dbReference type="Proteomes" id="UP000217289">
    <property type="component" value="Chromosome"/>
</dbReference>
<dbReference type="AlphaFoldDB" id="A0A250IAC3"/>
<dbReference type="PROSITE" id="PS00134">
    <property type="entry name" value="TRYPSIN_HIS"/>
    <property type="match status" value="1"/>
</dbReference>
<reference evidence="1 2" key="1">
    <citation type="submission" date="2017-06" db="EMBL/GenBank/DDBJ databases">
        <authorList>
            <person name="Kim H.J."/>
            <person name="Triplett B.A."/>
        </authorList>
    </citation>
    <scope>NUCLEOTIDE SEQUENCE [LARGE SCALE GENOMIC DNA]</scope>
    <source>
        <strain evidence="1 2">DSM 14713</strain>
    </source>
</reference>
<dbReference type="RefSeq" id="WP_095976848.1">
    <property type="nucleotide sequence ID" value="NZ_CP022163.1"/>
</dbReference>
<proteinExistence type="predicted"/>
<dbReference type="OrthoDB" id="5507631at2"/>
<dbReference type="GO" id="GO:0004252">
    <property type="term" value="F:serine-type endopeptidase activity"/>
    <property type="evidence" value="ECO:0007669"/>
    <property type="project" value="InterPro"/>
</dbReference>
<dbReference type="GO" id="GO:0006508">
    <property type="term" value="P:proteolysis"/>
    <property type="evidence" value="ECO:0007669"/>
    <property type="project" value="InterPro"/>
</dbReference>
<dbReference type="InterPro" id="IPR009003">
    <property type="entry name" value="Peptidase_S1_PA"/>
</dbReference>
<gene>
    <name evidence="1" type="ORF">MEBOL_001584</name>
</gene>
<dbReference type="PRINTS" id="PR00722">
    <property type="entry name" value="CHYMOTRYPSIN"/>
</dbReference>
<accession>A0A250IAC3</accession>
<organism evidence="1 2">
    <name type="scientific">Melittangium boletus DSM 14713</name>
    <dbReference type="NCBI Taxonomy" id="1294270"/>
    <lineage>
        <taxon>Bacteria</taxon>
        <taxon>Pseudomonadati</taxon>
        <taxon>Myxococcota</taxon>
        <taxon>Myxococcia</taxon>
        <taxon>Myxococcales</taxon>
        <taxon>Cystobacterineae</taxon>
        <taxon>Archangiaceae</taxon>
        <taxon>Melittangium</taxon>
    </lineage>
</organism>
<dbReference type="SUPFAM" id="SSF50494">
    <property type="entry name" value="Trypsin-like serine proteases"/>
    <property type="match status" value="1"/>
</dbReference>
<keyword evidence="2" id="KW-1185">Reference proteome</keyword>
<evidence type="ECO:0000313" key="1">
    <source>
        <dbReference type="EMBL" id="ATB28138.1"/>
    </source>
</evidence>
<dbReference type="EMBL" id="CP022163">
    <property type="protein sequence ID" value="ATB28138.1"/>
    <property type="molecule type" value="Genomic_DNA"/>
</dbReference>
<name>A0A250IAC3_9BACT</name>
<dbReference type="PROSITE" id="PS51257">
    <property type="entry name" value="PROKAR_LIPOPROTEIN"/>
    <property type="match status" value="1"/>
</dbReference>